<dbReference type="InterPro" id="IPR050486">
    <property type="entry name" value="Mannose-1P_guanyltransferase"/>
</dbReference>
<evidence type="ECO:0000313" key="2">
    <source>
        <dbReference type="EMBL" id="GAF95563.1"/>
    </source>
</evidence>
<proteinExistence type="predicted"/>
<dbReference type="AlphaFoldDB" id="X0TPW6"/>
<sequence length="159" mass="18257">EENLKISKNEYRIFAKVNNEMVMEKAIKTLRKNNFKEIFLIARHNILTKAFSFFGNGSAYGVEINYIEEKKSRGTFETLKLLKGKISNTFLAVYDDIIFDKVNIKEIWDGHSRSHAISTLMLTTSDESSKKGNVVVQGNKILSFIQKPKMSNNKGEFRP</sequence>
<organism evidence="2">
    <name type="scientific">marine sediment metagenome</name>
    <dbReference type="NCBI Taxonomy" id="412755"/>
    <lineage>
        <taxon>unclassified sequences</taxon>
        <taxon>metagenomes</taxon>
        <taxon>ecological metagenomes</taxon>
    </lineage>
</organism>
<feature type="non-terminal residue" evidence="2">
    <location>
        <position position="159"/>
    </location>
</feature>
<feature type="domain" description="Nucleotidyl transferase" evidence="1">
    <location>
        <begin position="14"/>
        <end position="152"/>
    </location>
</feature>
<dbReference type="InterPro" id="IPR029044">
    <property type="entry name" value="Nucleotide-diphossugar_trans"/>
</dbReference>
<dbReference type="PANTHER" id="PTHR22572">
    <property type="entry name" value="SUGAR-1-PHOSPHATE GUANYL TRANSFERASE"/>
    <property type="match status" value="1"/>
</dbReference>
<reference evidence="2" key="1">
    <citation type="journal article" date="2014" name="Front. Microbiol.">
        <title>High frequency of phylogenetically diverse reductive dehalogenase-homologous genes in deep subseafloor sedimentary metagenomes.</title>
        <authorList>
            <person name="Kawai M."/>
            <person name="Futagami T."/>
            <person name="Toyoda A."/>
            <person name="Takaki Y."/>
            <person name="Nishi S."/>
            <person name="Hori S."/>
            <person name="Arai W."/>
            <person name="Tsubouchi T."/>
            <person name="Morono Y."/>
            <person name="Uchiyama I."/>
            <person name="Ito T."/>
            <person name="Fujiyama A."/>
            <person name="Inagaki F."/>
            <person name="Takami H."/>
        </authorList>
    </citation>
    <scope>NUCLEOTIDE SEQUENCE</scope>
    <source>
        <strain evidence="2">Expedition CK06-06</strain>
    </source>
</reference>
<dbReference type="Gene3D" id="3.90.550.10">
    <property type="entry name" value="Spore Coat Polysaccharide Biosynthesis Protein SpsA, Chain A"/>
    <property type="match status" value="1"/>
</dbReference>
<protein>
    <recommendedName>
        <fullName evidence="1">Nucleotidyl transferase domain-containing protein</fullName>
    </recommendedName>
</protein>
<accession>X0TPW6</accession>
<dbReference type="SUPFAM" id="SSF53448">
    <property type="entry name" value="Nucleotide-diphospho-sugar transferases"/>
    <property type="match status" value="1"/>
</dbReference>
<dbReference type="InterPro" id="IPR005835">
    <property type="entry name" value="NTP_transferase_dom"/>
</dbReference>
<name>X0TPW6_9ZZZZ</name>
<feature type="non-terminal residue" evidence="2">
    <location>
        <position position="1"/>
    </location>
</feature>
<evidence type="ECO:0000259" key="1">
    <source>
        <dbReference type="Pfam" id="PF00483"/>
    </source>
</evidence>
<dbReference type="Pfam" id="PF00483">
    <property type="entry name" value="NTP_transferase"/>
    <property type="match status" value="1"/>
</dbReference>
<dbReference type="EMBL" id="BARS01013311">
    <property type="protein sequence ID" value="GAF95563.1"/>
    <property type="molecule type" value="Genomic_DNA"/>
</dbReference>
<gene>
    <name evidence="2" type="ORF">S01H1_23198</name>
</gene>
<comment type="caution">
    <text evidence="2">The sequence shown here is derived from an EMBL/GenBank/DDBJ whole genome shotgun (WGS) entry which is preliminary data.</text>
</comment>